<sequence length="605" mass="71471">MLLLMIIINKSICSKRNFRSSEEEMSKKIKYDYTTNSSNTEYSESLDKYAPNLYQSLPLASISREESLKSKKHSINIEITYDEVVEAILKVDPEFSFIFEKSPEACTSQEMYPNEKTSFNIQSKDHLLSSTEVSQNEKTTNLYQNNDHQNISLKATNQDSEDSFESDSKESSDSDELQEDDNEFIIVENEELSMTGIASENNENSCGKDNILSSTNPQISVSNNNEISFNKTFNRNTKYNNEITVELSKIIKIKIVEATKAFEDNFFFRLNKVYFFLTKTLFFDLVFWSEKSQDNENSRSFQEITQFFQLYIKNKSLEENLIKIIEERKEETNFNDSIKNFNTLFKMFMEKIKYLISTKRKNYFQIKTTDKHGNKKIDINKYILMQMTKLKKDKKTSILFLLFPELDYFFQEITSLDKFNDCFRLCHLVFSIVIMKFYYMRDTLKSTVLEGSQITQWLITDSDIIMTFIFETRCVLAFFGFNLFTDRSKQKILLSRAFIAFLKVTKMRVSEDTSIFYGNFLTIKDEQGTKLFDNFVKAKKDYKYYEIISFFDQEINIFYKINSTNQTETERFKNNVVLNNIKRKAENSKKDLRELTTVFIDYFLQ</sequence>
<keyword evidence="3" id="KW-1185">Reference proteome</keyword>
<evidence type="ECO:0000313" key="3">
    <source>
        <dbReference type="Proteomes" id="UP000282876"/>
    </source>
</evidence>
<gene>
    <name evidence="2" type="ORF">TUBRATIS_28840</name>
</gene>
<evidence type="ECO:0000313" key="2">
    <source>
        <dbReference type="EMBL" id="RVD90691.1"/>
    </source>
</evidence>
<accession>A0A437AHQ1</accession>
<evidence type="ECO:0000256" key="1">
    <source>
        <dbReference type="SAM" id="MobiDB-lite"/>
    </source>
</evidence>
<dbReference type="Proteomes" id="UP000282876">
    <property type="component" value="Unassembled WGS sequence"/>
</dbReference>
<comment type="caution">
    <text evidence="2">The sequence shown here is derived from an EMBL/GenBank/DDBJ whole genome shotgun (WGS) entry which is preliminary data.</text>
</comment>
<reference evidence="2 3" key="1">
    <citation type="submission" date="2018-10" db="EMBL/GenBank/DDBJ databases">
        <title>Draft genome sequence of the microsporidian Tubulinosema ratisbonensis.</title>
        <authorList>
            <person name="Polonais V."/>
            <person name="Peyretaillade E."/>
            <person name="Niehus S."/>
            <person name="Wawrzyniak I."/>
            <person name="Franchet A."/>
            <person name="Gaspin C."/>
            <person name="Reichstadt M."/>
            <person name="Belser C."/>
            <person name="Labadie K."/>
            <person name="Delbac F."/>
            <person name="Ferrandon D."/>
        </authorList>
    </citation>
    <scope>NUCLEOTIDE SEQUENCE [LARGE SCALE GENOMIC DNA]</scope>
    <source>
        <strain evidence="2 3">Franzen</strain>
    </source>
</reference>
<dbReference type="EMBL" id="RCSS01000809">
    <property type="protein sequence ID" value="RVD90691.1"/>
    <property type="molecule type" value="Genomic_DNA"/>
</dbReference>
<dbReference type="VEuPathDB" id="MicrosporidiaDB:TUBRATIS_28840"/>
<name>A0A437AHQ1_9MICR</name>
<feature type="compositionally biased region" description="Polar residues" evidence="1">
    <location>
        <begin position="129"/>
        <end position="158"/>
    </location>
</feature>
<proteinExistence type="predicted"/>
<protein>
    <submittedName>
        <fullName evidence="2">Uncharacterized protein</fullName>
    </submittedName>
</protein>
<organism evidence="2 3">
    <name type="scientific">Tubulinosema ratisbonensis</name>
    <dbReference type="NCBI Taxonomy" id="291195"/>
    <lineage>
        <taxon>Eukaryota</taxon>
        <taxon>Fungi</taxon>
        <taxon>Fungi incertae sedis</taxon>
        <taxon>Microsporidia</taxon>
        <taxon>Tubulinosematoidea</taxon>
        <taxon>Tubulinosematidae</taxon>
        <taxon>Tubulinosema</taxon>
    </lineage>
</organism>
<dbReference type="AlphaFoldDB" id="A0A437AHQ1"/>
<feature type="region of interest" description="Disordered" evidence="1">
    <location>
        <begin position="129"/>
        <end position="181"/>
    </location>
</feature>